<name>A0A0K2VC99_LEPSM</name>
<sequence>VCDYSQKDSARLSGLRKRRCPIRTPVDLGGRGISRFFPLCPFNFSNAIQNKIGISIVELDIDSANQARD</sequence>
<proteinExistence type="predicted"/>
<accession>A0A0K2VC99</accession>
<dbReference type="EMBL" id="HACA01030802">
    <property type="protein sequence ID" value="CDW48163.1"/>
    <property type="molecule type" value="Transcribed_RNA"/>
</dbReference>
<organism evidence="1">
    <name type="scientific">Lepeophtheirus salmonis</name>
    <name type="common">Salmon louse</name>
    <name type="synonym">Caligus salmonis</name>
    <dbReference type="NCBI Taxonomy" id="72036"/>
    <lineage>
        <taxon>Eukaryota</taxon>
        <taxon>Metazoa</taxon>
        <taxon>Ecdysozoa</taxon>
        <taxon>Arthropoda</taxon>
        <taxon>Crustacea</taxon>
        <taxon>Multicrustacea</taxon>
        <taxon>Hexanauplia</taxon>
        <taxon>Copepoda</taxon>
        <taxon>Siphonostomatoida</taxon>
        <taxon>Caligidae</taxon>
        <taxon>Lepeophtheirus</taxon>
    </lineage>
</organism>
<dbReference type="AlphaFoldDB" id="A0A0K2VC99"/>
<protein>
    <submittedName>
        <fullName evidence="1">Uncharacterized protein</fullName>
    </submittedName>
</protein>
<evidence type="ECO:0000313" key="1">
    <source>
        <dbReference type="EMBL" id="CDW48163.1"/>
    </source>
</evidence>
<reference evidence="1" key="1">
    <citation type="submission" date="2014-05" db="EMBL/GenBank/DDBJ databases">
        <authorList>
            <person name="Chronopoulou M."/>
        </authorList>
    </citation>
    <scope>NUCLEOTIDE SEQUENCE</scope>
    <source>
        <tissue evidence="1">Whole organism</tissue>
    </source>
</reference>
<feature type="non-terminal residue" evidence="1">
    <location>
        <position position="1"/>
    </location>
</feature>